<protein>
    <submittedName>
        <fullName evidence="8">Efflux RND transporter periplasmic adaptor subunit</fullName>
    </submittedName>
</protein>
<dbReference type="Pfam" id="PF25967">
    <property type="entry name" value="RND-MFP_C"/>
    <property type="match status" value="1"/>
</dbReference>
<keyword evidence="9" id="KW-1185">Reference proteome</keyword>
<reference evidence="8 9" key="1">
    <citation type="submission" date="2020-09" db="EMBL/GenBank/DDBJ databases">
        <title>Genome sequencing and assembly of Pontibacter sp.</title>
        <authorList>
            <person name="Chhetri G."/>
        </authorList>
    </citation>
    <scope>NUCLEOTIDE SEQUENCE [LARGE SCALE GENOMIC DNA]</scope>
    <source>
        <strain evidence="8 9">JH31</strain>
    </source>
</reference>
<evidence type="ECO:0000259" key="7">
    <source>
        <dbReference type="Pfam" id="PF25967"/>
    </source>
</evidence>
<comment type="similarity">
    <text evidence="2">Belongs to the membrane fusion protein (MFP) (TC 8.A.1) family.</text>
</comment>
<proteinExistence type="inferred from homology"/>
<evidence type="ECO:0000259" key="6">
    <source>
        <dbReference type="Pfam" id="PF25954"/>
    </source>
</evidence>
<evidence type="ECO:0000313" key="8">
    <source>
        <dbReference type="EMBL" id="MBD1396862.1"/>
    </source>
</evidence>
<dbReference type="RefSeq" id="WP_191183002.1">
    <property type="nucleotide sequence ID" value="NZ_JACXAJ010000002.1"/>
</dbReference>
<dbReference type="Pfam" id="PF25917">
    <property type="entry name" value="BSH_RND"/>
    <property type="match status" value="1"/>
</dbReference>
<name>A0ABR7XEZ2_9BACT</name>
<evidence type="ECO:0000259" key="4">
    <source>
        <dbReference type="Pfam" id="PF25876"/>
    </source>
</evidence>
<organism evidence="8 9">
    <name type="scientific">Pontibacter aquaedesilientis</name>
    <dbReference type="NCBI Taxonomy" id="2766980"/>
    <lineage>
        <taxon>Bacteria</taxon>
        <taxon>Pseudomonadati</taxon>
        <taxon>Bacteroidota</taxon>
        <taxon>Cytophagia</taxon>
        <taxon>Cytophagales</taxon>
        <taxon>Hymenobacteraceae</taxon>
        <taxon>Pontibacter</taxon>
    </lineage>
</organism>
<dbReference type="PANTHER" id="PTHR30469">
    <property type="entry name" value="MULTIDRUG RESISTANCE PROTEIN MDTA"/>
    <property type="match status" value="1"/>
</dbReference>
<dbReference type="InterPro" id="IPR058792">
    <property type="entry name" value="Beta-barrel_RND_2"/>
</dbReference>
<gene>
    <name evidence="8" type="ORF">H9Q13_06770</name>
</gene>
<feature type="domain" description="CusB-like beta-barrel" evidence="6">
    <location>
        <begin position="206"/>
        <end position="277"/>
    </location>
</feature>
<accession>A0ABR7XEZ2</accession>
<dbReference type="Pfam" id="PF25876">
    <property type="entry name" value="HH_MFP_RND"/>
    <property type="match status" value="1"/>
</dbReference>
<dbReference type="Gene3D" id="2.40.420.20">
    <property type="match status" value="1"/>
</dbReference>
<comment type="subcellular location">
    <subcellularLocation>
        <location evidence="1">Cell envelope</location>
    </subcellularLocation>
</comment>
<feature type="domain" description="Multidrug resistance protein MdtA-like alpha-helical hairpin" evidence="4">
    <location>
        <begin position="107"/>
        <end position="168"/>
    </location>
</feature>
<evidence type="ECO:0000256" key="3">
    <source>
        <dbReference type="ARBA" id="ARBA00022448"/>
    </source>
</evidence>
<dbReference type="Pfam" id="PF25954">
    <property type="entry name" value="Beta-barrel_RND_2"/>
    <property type="match status" value="1"/>
</dbReference>
<dbReference type="NCBIfam" id="TIGR01730">
    <property type="entry name" value="RND_mfp"/>
    <property type="match status" value="1"/>
</dbReference>
<dbReference type="PANTHER" id="PTHR30469:SF36">
    <property type="entry name" value="BLL3903 PROTEIN"/>
    <property type="match status" value="1"/>
</dbReference>
<evidence type="ECO:0000259" key="5">
    <source>
        <dbReference type="Pfam" id="PF25917"/>
    </source>
</evidence>
<feature type="domain" description="Multidrug resistance protein MdtA-like barrel-sandwich hybrid" evidence="5">
    <location>
        <begin position="73"/>
        <end position="193"/>
    </location>
</feature>
<dbReference type="Gene3D" id="2.40.30.170">
    <property type="match status" value="1"/>
</dbReference>
<feature type="domain" description="Multidrug resistance protein MdtA-like C-terminal permuted SH3" evidence="7">
    <location>
        <begin position="284"/>
        <end position="341"/>
    </location>
</feature>
<dbReference type="Gene3D" id="1.10.287.470">
    <property type="entry name" value="Helix hairpin bin"/>
    <property type="match status" value="1"/>
</dbReference>
<dbReference type="Proteomes" id="UP000625551">
    <property type="component" value="Unassembled WGS sequence"/>
</dbReference>
<keyword evidence="3" id="KW-0813">Transport</keyword>
<comment type="caution">
    <text evidence="8">The sequence shown here is derived from an EMBL/GenBank/DDBJ whole genome shotgun (WGS) entry which is preliminary data.</text>
</comment>
<evidence type="ECO:0000256" key="2">
    <source>
        <dbReference type="ARBA" id="ARBA00009477"/>
    </source>
</evidence>
<sequence>MNKTVKTILLLVVAAAVGYLLYNKIFTGEAETKAAGPSGGPMAQKVAVDVFVVSPTAFQNKITSTGSVIPNEDVELRSEISGRVTALNFKEGSQVKKGQLLLTVNDADLRAQLAKLQSNQKLYRDMEARQRTLLEKEYISRQEYDQVSNQLATATADIQALRATLDKAYVRAPFNGIIGLRQVSVGSYVTPTTLVARIVDISPVKIDFTIPGRYSQSVKVGDKITFTSEGTAERYEAAIYAIQPNIDPATRTLQLRALFPNKNQEIKPGAFVKVELSLENSDEAILIPTESIIPEATGHKIFLAKSGKAQPKMVKIGQRSETMIQIIEGVEPGDTIISSGILQARPGSDLSIRRVTTSGGKVQ</sequence>
<dbReference type="InterPro" id="IPR058624">
    <property type="entry name" value="MdtA-like_HH"/>
</dbReference>
<dbReference type="EMBL" id="JACXAJ010000002">
    <property type="protein sequence ID" value="MBD1396862.1"/>
    <property type="molecule type" value="Genomic_DNA"/>
</dbReference>
<dbReference type="InterPro" id="IPR058627">
    <property type="entry name" value="MdtA-like_C"/>
</dbReference>
<evidence type="ECO:0000313" key="9">
    <source>
        <dbReference type="Proteomes" id="UP000625551"/>
    </source>
</evidence>
<dbReference type="InterPro" id="IPR058625">
    <property type="entry name" value="MdtA-like_BSH"/>
</dbReference>
<evidence type="ECO:0000256" key="1">
    <source>
        <dbReference type="ARBA" id="ARBA00004196"/>
    </source>
</evidence>
<dbReference type="Gene3D" id="2.40.50.100">
    <property type="match status" value="1"/>
</dbReference>
<dbReference type="InterPro" id="IPR006143">
    <property type="entry name" value="RND_pump_MFP"/>
</dbReference>
<dbReference type="SUPFAM" id="SSF111369">
    <property type="entry name" value="HlyD-like secretion proteins"/>
    <property type="match status" value="1"/>
</dbReference>